<accession>A0AAJ0BDN1</accession>
<sequence length="572" mass="63346">MSTYNQTLTLSELPAQPLLPVELTDAIFVTVWLGLGIVCSITLQRLLKNGRDRPTWPEFEVVLRGTQVLTIWFLVTAIDRWMCNNEVPVNYSYIVFLPIREIFLVAATNLLLWGNYAVIWKELQDRFSPPLRGIMWFTAKFGMFVISFLSLLYLVLELALSVTWLSAVSLSVIADIASTRASLEISIYALRMIFSLLTLCVAAYALIFRTVKVHGMIQHTRIPLLVLLAATFMFLRSVTEFGMIAHLRNIIGSGHTRRDIQLAYDVSDGVLSFLYLAIMCYMAWLVASPLDVDGADARLVASDVRRYILLTLENQTNGARRHAPALEVVLRQVEQEVDEVLSKGPLCHHLDSDVGYQREVVLACTEQIRHEFGGFGGEAEFVPRRPALFEFGSLLNAGHGIRRGVGNSRAAGSRDRLVDPAPQQAGRQAGGNILIPEREPSLNSVRLRHDLPRGTGTGRPPLIRQPSDQSLRRDAPQRAPQERLPGGQTRGEGTGTQENSNRPAPQLYRPAATNSATIEGLALRRVRPRQEGRASEAARQLGTERIVIGGYVIPVPRAVPPANLGTDDPPAG</sequence>
<keyword evidence="2" id="KW-1133">Transmembrane helix</keyword>
<feature type="transmembrane region" description="Helical" evidence="2">
    <location>
        <begin position="26"/>
        <end position="47"/>
    </location>
</feature>
<keyword evidence="2" id="KW-0812">Transmembrane</keyword>
<evidence type="ECO:0000256" key="2">
    <source>
        <dbReference type="SAM" id="Phobius"/>
    </source>
</evidence>
<feature type="transmembrane region" description="Helical" evidence="2">
    <location>
        <begin position="90"/>
        <end position="113"/>
    </location>
</feature>
<keyword evidence="2" id="KW-0472">Membrane</keyword>
<dbReference type="AlphaFoldDB" id="A0AAJ0BDN1"/>
<protein>
    <submittedName>
        <fullName evidence="3">Uncharacterized protein</fullName>
    </submittedName>
</protein>
<name>A0AAJ0BDN1_9PEZI</name>
<organism evidence="3 4">
    <name type="scientific">Echria macrotheca</name>
    <dbReference type="NCBI Taxonomy" id="438768"/>
    <lineage>
        <taxon>Eukaryota</taxon>
        <taxon>Fungi</taxon>
        <taxon>Dikarya</taxon>
        <taxon>Ascomycota</taxon>
        <taxon>Pezizomycotina</taxon>
        <taxon>Sordariomycetes</taxon>
        <taxon>Sordariomycetidae</taxon>
        <taxon>Sordariales</taxon>
        <taxon>Schizotheciaceae</taxon>
        <taxon>Echria</taxon>
    </lineage>
</organism>
<feature type="transmembrane region" description="Helical" evidence="2">
    <location>
        <begin position="134"/>
        <end position="156"/>
    </location>
</feature>
<feature type="region of interest" description="Disordered" evidence="1">
    <location>
        <begin position="406"/>
        <end position="516"/>
    </location>
</feature>
<feature type="transmembrane region" description="Helical" evidence="2">
    <location>
        <begin position="188"/>
        <end position="207"/>
    </location>
</feature>
<evidence type="ECO:0000313" key="4">
    <source>
        <dbReference type="Proteomes" id="UP001239445"/>
    </source>
</evidence>
<evidence type="ECO:0000256" key="1">
    <source>
        <dbReference type="SAM" id="MobiDB-lite"/>
    </source>
</evidence>
<dbReference type="Proteomes" id="UP001239445">
    <property type="component" value="Unassembled WGS sequence"/>
</dbReference>
<evidence type="ECO:0000313" key="3">
    <source>
        <dbReference type="EMBL" id="KAK1756309.1"/>
    </source>
</evidence>
<gene>
    <name evidence="3" type="ORF">QBC47DRAFT_184507</name>
</gene>
<feature type="transmembrane region" description="Helical" evidence="2">
    <location>
        <begin position="162"/>
        <end position="181"/>
    </location>
</feature>
<dbReference type="EMBL" id="MU839832">
    <property type="protein sequence ID" value="KAK1756309.1"/>
    <property type="molecule type" value="Genomic_DNA"/>
</dbReference>
<comment type="caution">
    <text evidence="3">The sequence shown here is derived from an EMBL/GenBank/DDBJ whole genome shotgun (WGS) entry which is preliminary data.</text>
</comment>
<keyword evidence="4" id="KW-1185">Reference proteome</keyword>
<feature type="transmembrane region" description="Helical" evidence="2">
    <location>
        <begin position="222"/>
        <end position="245"/>
    </location>
</feature>
<proteinExistence type="predicted"/>
<reference evidence="3" key="1">
    <citation type="submission" date="2023-06" db="EMBL/GenBank/DDBJ databases">
        <title>Genome-scale phylogeny and comparative genomics of the fungal order Sordariales.</title>
        <authorList>
            <consortium name="Lawrence Berkeley National Laboratory"/>
            <person name="Hensen N."/>
            <person name="Bonometti L."/>
            <person name="Westerberg I."/>
            <person name="Brannstrom I.O."/>
            <person name="Guillou S."/>
            <person name="Cros-Aarteil S."/>
            <person name="Calhoun S."/>
            <person name="Haridas S."/>
            <person name="Kuo A."/>
            <person name="Mondo S."/>
            <person name="Pangilinan J."/>
            <person name="Riley R."/>
            <person name="Labutti K."/>
            <person name="Andreopoulos B."/>
            <person name="Lipzen A."/>
            <person name="Chen C."/>
            <person name="Yanf M."/>
            <person name="Daum C."/>
            <person name="Ng V."/>
            <person name="Clum A."/>
            <person name="Steindorff A."/>
            <person name="Ohm R."/>
            <person name="Martin F."/>
            <person name="Silar P."/>
            <person name="Natvig D."/>
            <person name="Lalanne C."/>
            <person name="Gautier V."/>
            <person name="Ament-Velasquez S.L."/>
            <person name="Kruys A."/>
            <person name="Hutchinson M.I."/>
            <person name="Powell A.J."/>
            <person name="Barry K."/>
            <person name="Miller A.N."/>
            <person name="Grigoriev I.V."/>
            <person name="Debuchy R."/>
            <person name="Gladieux P."/>
            <person name="Thoren M.H."/>
            <person name="Johannesson H."/>
        </authorList>
    </citation>
    <scope>NUCLEOTIDE SEQUENCE</scope>
    <source>
        <strain evidence="3">PSN4</strain>
    </source>
</reference>